<sequence>MIFALQILIVLGAIVLGARLGSIAIGFGGGLGVLLLSLTGVPVSAEDIPFDVIGIIMCVI</sequence>
<evidence type="ECO:0000256" key="3">
    <source>
        <dbReference type="ARBA" id="ARBA00022448"/>
    </source>
</evidence>
<evidence type="ECO:0000313" key="9">
    <source>
        <dbReference type="EMBL" id="NLF90438.1"/>
    </source>
</evidence>
<evidence type="ECO:0000256" key="6">
    <source>
        <dbReference type="ARBA" id="ARBA00022692"/>
    </source>
</evidence>
<evidence type="ECO:0000256" key="5">
    <source>
        <dbReference type="ARBA" id="ARBA00022519"/>
    </source>
</evidence>
<comment type="similarity">
    <text evidence="2">Belongs to the DcuA/DcuB transporter (TC 2.A.13.1) family.</text>
</comment>
<evidence type="ECO:0000256" key="1">
    <source>
        <dbReference type="ARBA" id="ARBA00004429"/>
    </source>
</evidence>
<comment type="subcellular location">
    <subcellularLocation>
        <location evidence="1">Cell inner membrane</location>
        <topology evidence="1">Multi-pass membrane protein</topology>
    </subcellularLocation>
</comment>
<feature type="non-terminal residue" evidence="9">
    <location>
        <position position="60"/>
    </location>
</feature>
<evidence type="ECO:0000256" key="4">
    <source>
        <dbReference type="ARBA" id="ARBA00022475"/>
    </source>
</evidence>
<dbReference type="Pfam" id="PF03605">
    <property type="entry name" value="DcuA_DcuB"/>
    <property type="match status" value="1"/>
</dbReference>
<proteinExistence type="inferred from homology"/>
<evidence type="ECO:0000256" key="2">
    <source>
        <dbReference type="ARBA" id="ARBA00006413"/>
    </source>
</evidence>
<evidence type="ECO:0000256" key="8">
    <source>
        <dbReference type="ARBA" id="ARBA00023136"/>
    </source>
</evidence>
<dbReference type="InterPro" id="IPR004668">
    <property type="entry name" value="Anaer_Dcu_memb_transpt"/>
</dbReference>
<keyword evidence="3" id="KW-0813">Transport</keyword>
<accession>A0A847HAJ4</accession>
<keyword evidence="7" id="KW-1133">Transmembrane helix</keyword>
<comment type="caution">
    <text evidence="9">The sequence shown here is derived from an EMBL/GenBank/DDBJ whole genome shotgun (WGS) entry which is preliminary data.</text>
</comment>
<dbReference type="EMBL" id="JAAYYP010000123">
    <property type="protein sequence ID" value="NLF90438.1"/>
    <property type="molecule type" value="Genomic_DNA"/>
</dbReference>
<keyword evidence="4" id="KW-1003">Cell membrane</keyword>
<keyword evidence="6" id="KW-0812">Transmembrane</keyword>
<dbReference type="GO" id="GO:0005886">
    <property type="term" value="C:plasma membrane"/>
    <property type="evidence" value="ECO:0007669"/>
    <property type="project" value="UniProtKB-SubCell"/>
</dbReference>
<keyword evidence="5" id="KW-0997">Cell inner membrane</keyword>
<keyword evidence="8" id="KW-0472">Membrane</keyword>
<dbReference type="GO" id="GO:0015556">
    <property type="term" value="F:C4-dicarboxylate transmembrane transporter activity"/>
    <property type="evidence" value="ECO:0007669"/>
    <property type="project" value="InterPro"/>
</dbReference>
<protein>
    <submittedName>
        <fullName evidence="9">C4-dicarboxylate ABC transporter</fullName>
    </submittedName>
</protein>
<dbReference type="Proteomes" id="UP000523614">
    <property type="component" value="Unassembled WGS sequence"/>
</dbReference>
<organism evidence="9 10">
    <name type="scientific">Corynebacterium marinum</name>
    <dbReference type="NCBI Taxonomy" id="349751"/>
    <lineage>
        <taxon>Bacteria</taxon>
        <taxon>Bacillati</taxon>
        <taxon>Actinomycetota</taxon>
        <taxon>Actinomycetes</taxon>
        <taxon>Mycobacteriales</taxon>
        <taxon>Corynebacteriaceae</taxon>
        <taxon>Corynebacterium</taxon>
    </lineage>
</organism>
<dbReference type="AlphaFoldDB" id="A0A847HAJ4"/>
<evidence type="ECO:0000313" key="10">
    <source>
        <dbReference type="Proteomes" id="UP000523614"/>
    </source>
</evidence>
<reference evidence="9 10" key="1">
    <citation type="journal article" date="2020" name="Biotechnol. Biofuels">
        <title>New insights from the biogas microbiome by comprehensive genome-resolved metagenomics of nearly 1600 species originating from multiple anaerobic digesters.</title>
        <authorList>
            <person name="Campanaro S."/>
            <person name="Treu L."/>
            <person name="Rodriguez-R L.M."/>
            <person name="Kovalovszki A."/>
            <person name="Ziels R.M."/>
            <person name="Maus I."/>
            <person name="Zhu X."/>
            <person name="Kougias P.G."/>
            <person name="Basile A."/>
            <person name="Luo G."/>
            <person name="Schluter A."/>
            <person name="Konstantinidis K.T."/>
            <person name="Angelidaki I."/>
        </authorList>
    </citation>
    <scope>NUCLEOTIDE SEQUENCE [LARGE SCALE GENOMIC DNA]</scope>
    <source>
        <strain evidence="9">AS06rmzACSIP_235</strain>
    </source>
</reference>
<gene>
    <name evidence="9" type="ORF">GX570_03725</name>
</gene>
<evidence type="ECO:0000256" key="7">
    <source>
        <dbReference type="ARBA" id="ARBA00022989"/>
    </source>
</evidence>
<name>A0A847HAJ4_9CORY</name>